<comment type="similarity">
    <text evidence="1">Belongs to the ATP-dependent AMP-binding enzyme family.</text>
</comment>
<accession>A0A0B7HLU8</accession>
<dbReference type="InterPro" id="IPR000873">
    <property type="entry name" value="AMP-dep_synth/lig_dom"/>
</dbReference>
<gene>
    <name evidence="4" type="ORF">CCYN74_40199</name>
</gene>
<protein>
    <submittedName>
        <fullName evidence="4">Acyl-CoA synthetase (AMP-forming)/AMP-acid ligase II-like protein</fullName>
    </submittedName>
</protein>
<dbReference type="InterPro" id="IPR042099">
    <property type="entry name" value="ANL_N_sf"/>
</dbReference>
<name>A0A0B7HLU8_9FLAO</name>
<dbReference type="Pfam" id="PF00501">
    <property type="entry name" value="AMP-binding"/>
    <property type="match status" value="1"/>
</dbReference>
<reference evidence="4 5" key="1">
    <citation type="submission" date="2015-01" db="EMBL/GenBank/DDBJ databases">
        <authorList>
            <person name="Xiang T."/>
            <person name="Song Y."/>
            <person name="Huang L."/>
            <person name="Wang B."/>
            <person name="Wu P."/>
        </authorList>
    </citation>
    <scope>NUCLEOTIDE SEQUENCE [LARGE SCALE GENOMIC DNA]</scope>
    <source>
        <strain evidence="4 5">Ccy74</strain>
    </source>
</reference>
<dbReference type="InterPro" id="IPR045851">
    <property type="entry name" value="AMP-bd_C_sf"/>
</dbReference>
<dbReference type="Gene3D" id="3.30.300.30">
    <property type="match status" value="1"/>
</dbReference>
<sequence length="365" mass="41696">MIEKEMDKVDYTFVHRHLKINGFSIDRENLVILAMEYIKDGEPYRKSIGNFLLNWLDDNDYVEAVTSGSTGIPKVIRLKKQHMVNSALATGKYLNLSPKNTALLCLPADFIAGKMMIIRAIVLGLHLDIIQPSSMPLALTNRDYDFTAMIPLQASKSLYDLHRVKKLILGGAAIDNDLEAKLQNVSTEVYSSYGMTETISHIAMRHVNHTESHEDSYKALPGVTFRQDERKCLVINAPQISDHEVITNDIVKLISDTEFIWLGRLDNVINSGGFKVFPESVERKIKKYIKNNYFIIGEDDEELGQRAVLYVEGDKEDYPNLSHDLYVDKEILKYEVPRVIYFMPKFELTGNGKIQRKETVKKYKG</sequence>
<evidence type="ECO:0000313" key="4">
    <source>
        <dbReference type="EMBL" id="CEN40240.1"/>
    </source>
</evidence>
<evidence type="ECO:0000259" key="3">
    <source>
        <dbReference type="Pfam" id="PF00501"/>
    </source>
</evidence>
<organism evidence="4 5">
    <name type="scientific">Capnocytophaga cynodegmi</name>
    <dbReference type="NCBI Taxonomy" id="28189"/>
    <lineage>
        <taxon>Bacteria</taxon>
        <taxon>Pseudomonadati</taxon>
        <taxon>Bacteroidota</taxon>
        <taxon>Flavobacteriia</taxon>
        <taxon>Flavobacteriales</taxon>
        <taxon>Flavobacteriaceae</taxon>
        <taxon>Capnocytophaga</taxon>
    </lineage>
</organism>
<dbReference type="GO" id="GO:0006631">
    <property type="term" value="P:fatty acid metabolic process"/>
    <property type="evidence" value="ECO:0007669"/>
    <property type="project" value="TreeGrafter"/>
</dbReference>
<evidence type="ECO:0000256" key="1">
    <source>
        <dbReference type="ARBA" id="ARBA00006432"/>
    </source>
</evidence>
<dbReference type="Proteomes" id="UP000038083">
    <property type="component" value="Unassembled WGS sequence"/>
</dbReference>
<feature type="domain" description="AMP-dependent synthetase/ligase" evidence="3">
    <location>
        <begin position="66"/>
        <end position="210"/>
    </location>
</feature>
<dbReference type="AlphaFoldDB" id="A0A0B7HLU8"/>
<dbReference type="SUPFAM" id="SSF56801">
    <property type="entry name" value="Acetyl-CoA synthetase-like"/>
    <property type="match status" value="1"/>
</dbReference>
<dbReference type="Gene3D" id="3.40.50.12780">
    <property type="entry name" value="N-terminal domain of ligase-like"/>
    <property type="match status" value="1"/>
</dbReference>
<evidence type="ECO:0000313" key="5">
    <source>
        <dbReference type="Proteomes" id="UP000038083"/>
    </source>
</evidence>
<dbReference type="GO" id="GO:0031956">
    <property type="term" value="F:medium-chain fatty acid-CoA ligase activity"/>
    <property type="evidence" value="ECO:0007669"/>
    <property type="project" value="TreeGrafter"/>
</dbReference>
<proteinExistence type="inferred from homology"/>
<dbReference type="PANTHER" id="PTHR43201:SF5">
    <property type="entry name" value="MEDIUM-CHAIN ACYL-COA LIGASE ACSF2, MITOCHONDRIAL"/>
    <property type="match status" value="1"/>
</dbReference>
<evidence type="ECO:0000256" key="2">
    <source>
        <dbReference type="ARBA" id="ARBA00022598"/>
    </source>
</evidence>
<keyword evidence="2 4" id="KW-0436">Ligase</keyword>
<dbReference type="EMBL" id="CDOG01000034">
    <property type="protein sequence ID" value="CEN40240.1"/>
    <property type="molecule type" value="Genomic_DNA"/>
</dbReference>
<dbReference type="PANTHER" id="PTHR43201">
    <property type="entry name" value="ACYL-COA SYNTHETASE"/>
    <property type="match status" value="1"/>
</dbReference>